<dbReference type="AlphaFoldDB" id="A0A4S8P7C3"/>
<dbReference type="Gene3D" id="1.10.3720.10">
    <property type="entry name" value="MetI-like"/>
    <property type="match status" value="1"/>
</dbReference>
<evidence type="ECO:0000256" key="3">
    <source>
        <dbReference type="ARBA" id="ARBA00022475"/>
    </source>
</evidence>
<comment type="caution">
    <text evidence="10">The sequence shown here is derived from an EMBL/GenBank/DDBJ whole genome shotgun (WGS) entry which is preliminary data.</text>
</comment>
<feature type="transmembrane region" description="Helical" evidence="7">
    <location>
        <begin position="303"/>
        <end position="325"/>
    </location>
</feature>
<feature type="transmembrane region" description="Helical" evidence="7">
    <location>
        <begin position="362"/>
        <end position="383"/>
    </location>
</feature>
<feature type="transmembrane region" description="Helical" evidence="7">
    <location>
        <begin position="259"/>
        <end position="282"/>
    </location>
</feature>
<dbReference type="PANTHER" id="PTHR43744">
    <property type="entry name" value="ABC TRANSPORTER PERMEASE PROTEIN MG189-RELATED-RELATED"/>
    <property type="match status" value="1"/>
</dbReference>
<organism evidence="10 11">
    <name type="scientific">Glycomyces paridis</name>
    <dbReference type="NCBI Taxonomy" id="2126555"/>
    <lineage>
        <taxon>Bacteria</taxon>
        <taxon>Bacillati</taxon>
        <taxon>Actinomycetota</taxon>
        <taxon>Actinomycetes</taxon>
        <taxon>Glycomycetales</taxon>
        <taxon>Glycomycetaceae</taxon>
        <taxon>Glycomyces</taxon>
    </lineage>
</organism>
<keyword evidence="3" id="KW-1003">Cell membrane</keyword>
<dbReference type="SUPFAM" id="SSF161098">
    <property type="entry name" value="MetI-like"/>
    <property type="match status" value="1"/>
</dbReference>
<dbReference type="PANTHER" id="PTHR43744:SF6">
    <property type="entry name" value="ABC TRANSPORTER PERMEASE PROTEIN YESQ-RELATED"/>
    <property type="match status" value="1"/>
</dbReference>
<comment type="subcellular location">
    <subcellularLocation>
        <location evidence="1 7">Cell membrane</location>
        <topology evidence="1 7">Multi-pass membrane protein</topology>
    </subcellularLocation>
</comment>
<feature type="region of interest" description="Disordered" evidence="8">
    <location>
        <begin position="76"/>
        <end position="118"/>
    </location>
</feature>
<keyword evidence="6 7" id="KW-0472">Membrane</keyword>
<sequence>MAPVRPHHHPDALPGHLLQRPHGDRPRLPDVRARLHHRRHRRRTGLVDPLLHRPRLRARVRRPAHGLRLGLGVDARARRRRRHPHHVPRRQEPRLLRRGGQQVTTATETAPRTIARRRRTAAERSRSVIWHLALLASLVVVLYPAFWVVTASLKPNEDIITNLSPIPTTIVWENFTSAFDGLAGIPLWRFFWNSFVIAALSVVGIVVSCSITAYALGRLSFPGRKAMFAVVIATLLLPGQVMLIPQYLIFSELDVVNTIFPLVIGKFLGLDAFFVFMYVQFLRGIPRELDQAAMIDGAGHFRIFFSIMLPLLRPAIVTSSIFTFIGSWNDFMGPLIYLHEIAKFPLPRLLQSYNNTEAVTNYGGMMAMTLLSLVPVVLFFLVFQKFLIKGIATSGVKG</sequence>
<dbReference type="GO" id="GO:0055085">
    <property type="term" value="P:transmembrane transport"/>
    <property type="evidence" value="ECO:0007669"/>
    <property type="project" value="InterPro"/>
</dbReference>
<keyword evidence="5 7" id="KW-1133">Transmembrane helix</keyword>
<proteinExistence type="inferred from homology"/>
<feature type="transmembrane region" description="Helical" evidence="7">
    <location>
        <begin position="228"/>
        <end position="247"/>
    </location>
</feature>
<evidence type="ECO:0000256" key="4">
    <source>
        <dbReference type="ARBA" id="ARBA00022692"/>
    </source>
</evidence>
<dbReference type="Pfam" id="PF00528">
    <property type="entry name" value="BPD_transp_1"/>
    <property type="match status" value="1"/>
</dbReference>
<evidence type="ECO:0000256" key="8">
    <source>
        <dbReference type="SAM" id="MobiDB-lite"/>
    </source>
</evidence>
<evidence type="ECO:0000256" key="5">
    <source>
        <dbReference type="ARBA" id="ARBA00022989"/>
    </source>
</evidence>
<dbReference type="PROSITE" id="PS50928">
    <property type="entry name" value="ABC_TM1"/>
    <property type="match status" value="1"/>
</dbReference>
<evidence type="ECO:0000256" key="6">
    <source>
        <dbReference type="ARBA" id="ARBA00023136"/>
    </source>
</evidence>
<dbReference type="CDD" id="cd06261">
    <property type="entry name" value="TM_PBP2"/>
    <property type="match status" value="1"/>
</dbReference>
<keyword evidence="2 7" id="KW-0813">Transport</keyword>
<feature type="domain" description="ABC transmembrane type-1" evidence="9">
    <location>
        <begin position="191"/>
        <end position="383"/>
    </location>
</feature>
<dbReference type="Proteomes" id="UP000305792">
    <property type="component" value="Unassembled WGS sequence"/>
</dbReference>
<evidence type="ECO:0000313" key="11">
    <source>
        <dbReference type="Proteomes" id="UP000305792"/>
    </source>
</evidence>
<feature type="compositionally biased region" description="Basic residues" evidence="8">
    <location>
        <begin position="77"/>
        <end position="88"/>
    </location>
</feature>
<reference evidence="10 11" key="1">
    <citation type="journal article" date="2018" name="Int. J. Syst. Evol. Microbiol.">
        <title>Glycomyces paridis sp. nov., isolated from the medicinal plant Paris polyphylla.</title>
        <authorList>
            <person name="Fang X.M."/>
            <person name="Bai J.L."/>
            <person name="Su J."/>
            <person name="Zhao L.L."/>
            <person name="Liu H.Y."/>
            <person name="Ma B.P."/>
            <person name="Zhang Y.Q."/>
            <person name="Yu L.Y."/>
        </authorList>
    </citation>
    <scope>NUCLEOTIDE SEQUENCE [LARGE SCALE GENOMIC DNA]</scope>
    <source>
        <strain evidence="10 11">CPCC 204357</strain>
    </source>
</reference>
<accession>A0A4S8P7C3</accession>
<comment type="similarity">
    <text evidence="7">Belongs to the binding-protein-dependent transport system permease family.</text>
</comment>
<evidence type="ECO:0000256" key="1">
    <source>
        <dbReference type="ARBA" id="ARBA00004651"/>
    </source>
</evidence>
<dbReference type="OrthoDB" id="2063054at2"/>
<evidence type="ECO:0000256" key="7">
    <source>
        <dbReference type="RuleBase" id="RU363032"/>
    </source>
</evidence>
<feature type="region of interest" description="Disordered" evidence="8">
    <location>
        <begin position="1"/>
        <end position="28"/>
    </location>
</feature>
<dbReference type="InterPro" id="IPR000515">
    <property type="entry name" value="MetI-like"/>
</dbReference>
<feature type="transmembrane region" description="Helical" evidence="7">
    <location>
        <begin position="128"/>
        <end position="149"/>
    </location>
</feature>
<dbReference type="GO" id="GO:0005886">
    <property type="term" value="C:plasma membrane"/>
    <property type="evidence" value="ECO:0007669"/>
    <property type="project" value="UniProtKB-SubCell"/>
</dbReference>
<evidence type="ECO:0000259" key="9">
    <source>
        <dbReference type="PROSITE" id="PS50928"/>
    </source>
</evidence>
<evidence type="ECO:0000256" key="2">
    <source>
        <dbReference type="ARBA" id="ARBA00022448"/>
    </source>
</evidence>
<feature type="compositionally biased region" description="Low complexity" evidence="8">
    <location>
        <begin position="104"/>
        <end position="113"/>
    </location>
</feature>
<name>A0A4S8P7C3_9ACTN</name>
<evidence type="ECO:0000313" key="10">
    <source>
        <dbReference type="EMBL" id="THV26173.1"/>
    </source>
</evidence>
<dbReference type="InterPro" id="IPR035906">
    <property type="entry name" value="MetI-like_sf"/>
</dbReference>
<keyword evidence="11" id="KW-1185">Reference proteome</keyword>
<keyword evidence="4 7" id="KW-0812">Transmembrane</keyword>
<dbReference type="EMBL" id="STGX01000015">
    <property type="protein sequence ID" value="THV26173.1"/>
    <property type="molecule type" value="Genomic_DNA"/>
</dbReference>
<gene>
    <name evidence="10" type="ORF">E9998_18885</name>
</gene>
<feature type="transmembrane region" description="Helical" evidence="7">
    <location>
        <begin position="190"/>
        <end position="216"/>
    </location>
</feature>
<protein>
    <submittedName>
        <fullName evidence="10">Carbohydrate ABC transporter permease</fullName>
    </submittedName>
</protein>